<name>A0A6L2P7F9_TANCI</name>
<evidence type="ECO:0000256" key="1">
    <source>
        <dbReference type="SAM" id="MobiDB-lite"/>
    </source>
</evidence>
<protein>
    <submittedName>
        <fullName evidence="2">Retrovirus-related Pol polyprotein from transposon TNT 1-94</fullName>
    </submittedName>
</protein>
<comment type="caution">
    <text evidence="2">The sequence shown here is derived from an EMBL/GenBank/DDBJ whole genome shotgun (WGS) entry which is preliminary data.</text>
</comment>
<dbReference type="PANTHER" id="PTHR42648:SF18">
    <property type="entry name" value="RETROTRANSPOSON, UNCLASSIFIED-LIKE PROTEIN"/>
    <property type="match status" value="1"/>
</dbReference>
<dbReference type="InterPro" id="IPR039537">
    <property type="entry name" value="Retrotran_Ty1/copia-like"/>
</dbReference>
<dbReference type="PANTHER" id="PTHR42648">
    <property type="entry name" value="TRANSPOSASE, PUTATIVE-RELATED"/>
    <property type="match status" value="1"/>
</dbReference>
<proteinExistence type="predicted"/>
<dbReference type="AlphaFoldDB" id="A0A6L2P7F9"/>
<reference evidence="2" key="1">
    <citation type="journal article" date="2019" name="Sci. Rep.">
        <title>Draft genome of Tanacetum cinerariifolium, the natural source of mosquito coil.</title>
        <authorList>
            <person name="Yamashiro T."/>
            <person name="Shiraishi A."/>
            <person name="Satake H."/>
            <person name="Nakayama K."/>
        </authorList>
    </citation>
    <scope>NUCLEOTIDE SEQUENCE</scope>
</reference>
<accession>A0A6L2P7F9</accession>
<feature type="region of interest" description="Disordered" evidence="1">
    <location>
        <begin position="127"/>
        <end position="150"/>
    </location>
</feature>
<gene>
    <name evidence="2" type="ORF">Tci_065210</name>
</gene>
<evidence type="ECO:0000313" key="2">
    <source>
        <dbReference type="EMBL" id="GEU93232.1"/>
    </source>
</evidence>
<sequence>MLIFSKAPLYLWEEAVLTTCYTQNRSLIHLRYNKTHYELMHEKKPDLAFLHVFGLLCYPTIDSEDLGKLKPKADIGLVPNLIPQPPYVPPTNNNWYILFQPMFDEFFNPPLSVVSLVPVVAASKPTDPTGLPMSTSVNQDLPSISNPSTQEQEKSLIISQCVKESLKILHFHNDPLHETLHEDSTSQGSSSNVR</sequence>
<feature type="compositionally biased region" description="Polar residues" evidence="1">
    <location>
        <begin position="132"/>
        <end position="150"/>
    </location>
</feature>
<dbReference type="EMBL" id="BKCJ010010806">
    <property type="protein sequence ID" value="GEU93232.1"/>
    <property type="molecule type" value="Genomic_DNA"/>
</dbReference>
<organism evidence="2">
    <name type="scientific">Tanacetum cinerariifolium</name>
    <name type="common">Dalmatian daisy</name>
    <name type="synonym">Chrysanthemum cinerariifolium</name>
    <dbReference type="NCBI Taxonomy" id="118510"/>
    <lineage>
        <taxon>Eukaryota</taxon>
        <taxon>Viridiplantae</taxon>
        <taxon>Streptophyta</taxon>
        <taxon>Embryophyta</taxon>
        <taxon>Tracheophyta</taxon>
        <taxon>Spermatophyta</taxon>
        <taxon>Magnoliopsida</taxon>
        <taxon>eudicotyledons</taxon>
        <taxon>Gunneridae</taxon>
        <taxon>Pentapetalae</taxon>
        <taxon>asterids</taxon>
        <taxon>campanulids</taxon>
        <taxon>Asterales</taxon>
        <taxon>Asteraceae</taxon>
        <taxon>Asteroideae</taxon>
        <taxon>Anthemideae</taxon>
        <taxon>Anthemidinae</taxon>
        <taxon>Tanacetum</taxon>
    </lineage>
</organism>